<dbReference type="AlphaFoldDB" id="H1CXK3"/>
<feature type="region of interest" description="Disordered" evidence="1">
    <location>
        <begin position="89"/>
        <end position="109"/>
    </location>
</feature>
<organism evidence="2 3">
    <name type="scientific">Dialister succinatiphilus YIT 11850</name>
    <dbReference type="NCBI Taxonomy" id="742743"/>
    <lineage>
        <taxon>Bacteria</taxon>
        <taxon>Bacillati</taxon>
        <taxon>Bacillota</taxon>
        <taxon>Negativicutes</taxon>
        <taxon>Veillonellales</taxon>
        <taxon>Veillonellaceae</taxon>
        <taxon>Dialister</taxon>
    </lineage>
</organism>
<dbReference type="STRING" id="742743.HMPREF9453_00091"/>
<dbReference type="HOGENOM" id="CLU_926632_0_0_9"/>
<dbReference type="PATRIC" id="fig|742743.3.peg.94"/>
<sequence>MARRKGLKKWDRITEEGWLMLMGDTSVMSRLMMDIFDRLYDSTDHMDNGKSIAAALHMEYRALNSAVGWAGGKIRDMAEKGLLPLYPEEKKARRPKKSAPLVQENLEKEEEPLQESLAMAPWEYVFDGVEGENGTYFWILKPAAAAAFGEMKEAGDRRIRAISKILEDDKTAEGREENLFSNSSDTSVRAIRRLLEKDRDFQRKSFGRDHPCCLVCGADRMSLLRAFPYGEKEEGEKGLLFCPTHGALFAAHLISFSMKGELLVSERLTEKERELFHLTAGEKAHGHFVRRRMAEHRRIFNQEGRKLK</sequence>
<name>H1CXK3_9FIRM</name>
<gene>
    <name evidence="2" type="ORF">HMPREF9453_00091</name>
</gene>
<keyword evidence="3" id="KW-1185">Reference proteome</keyword>
<protein>
    <recommendedName>
        <fullName evidence="4">Type II restriction endonuclease</fullName>
    </recommendedName>
</protein>
<evidence type="ECO:0000313" key="2">
    <source>
        <dbReference type="EMBL" id="EHO64034.1"/>
    </source>
</evidence>
<comment type="caution">
    <text evidence="2">The sequence shown here is derived from an EMBL/GenBank/DDBJ whole genome shotgun (WGS) entry which is preliminary data.</text>
</comment>
<dbReference type="EMBL" id="ADLT01000001">
    <property type="protein sequence ID" value="EHO64034.1"/>
    <property type="molecule type" value="Genomic_DNA"/>
</dbReference>
<accession>H1CXK3</accession>
<evidence type="ECO:0008006" key="4">
    <source>
        <dbReference type="Google" id="ProtNLM"/>
    </source>
</evidence>
<dbReference type="OrthoDB" id="5678128at2"/>
<evidence type="ECO:0000256" key="1">
    <source>
        <dbReference type="SAM" id="MobiDB-lite"/>
    </source>
</evidence>
<dbReference type="Proteomes" id="UP000003277">
    <property type="component" value="Unassembled WGS sequence"/>
</dbReference>
<proteinExistence type="predicted"/>
<dbReference type="RefSeq" id="WP_008858597.1">
    <property type="nucleotide sequence ID" value="NZ_JH591187.1"/>
</dbReference>
<evidence type="ECO:0000313" key="3">
    <source>
        <dbReference type="Proteomes" id="UP000003277"/>
    </source>
</evidence>
<reference evidence="2 3" key="1">
    <citation type="submission" date="2011-11" db="EMBL/GenBank/DDBJ databases">
        <title>The Genome Sequence of Dialister succinatiphilus YIT 11850.</title>
        <authorList>
            <consortium name="The Broad Institute Genome Sequencing Platform"/>
            <person name="Earl A."/>
            <person name="Ward D."/>
            <person name="Feldgarden M."/>
            <person name="Gevers D."/>
            <person name="Morotomi M."/>
            <person name="Young S.K."/>
            <person name="Zeng Q."/>
            <person name="Gargeya S."/>
            <person name="Fitzgerald M."/>
            <person name="Haas B."/>
            <person name="Abouelleil A."/>
            <person name="Alvarado L."/>
            <person name="Arachchi H.M."/>
            <person name="Berlin A."/>
            <person name="Brown A."/>
            <person name="Chapman S.B."/>
            <person name="Dunbar C."/>
            <person name="Gearin G."/>
            <person name="Goldberg J."/>
            <person name="Griggs A."/>
            <person name="Gujja S."/>
            <person name="Heiman D."/>
            <person name="Howarth C."/>
            <person name="Lui A."/>
            <person name="MacDonald P.J.P."/>
            <person name="Montmayeur A."/>
            <person name="Murphy C."/>
            <person name="Neiman D."/>
            <person name="Pearson M."/>
            <person name="Priest M."/>
            <person name="Roberts A."/>
            <person name="Saif S."/>
            <person name="Shea T."/>
            <person name="Sisk P."/>
            <person name="Stolte C."/>
            <person name="Sykes S."/>
            <person name="Wortman J."/>
            <person name="Nusbaum C."/>
            <person name="Birren B."/>
        </authorList>
    </citation>
    <scope>NUCLEOTIDE SEQUENCE [LARGE SCALE GENOMIC DNA]</scope>
    <source>
        <strain evidence="2 3">YIT 11850</strain>
    </source>
</reference>